<comment type="catalytic activity">
    <reaction evidence="11">
        <text>14-hydroxy-(4Z,7Z,10Z,12E,16Z,19Z)-docosahexaenoate + NAD(+) = 14-oxo-(4Z,7Z,10Z,12E,16Z,19Z)-docosahexaenoate + NADH + H(+)</text>
        <dbReference type="Rhea" id="RHEA:48952"/>
        <dbReference type="ChEBI" id="CHEBI:15378"/>
        <dbReference type="ChEBI" id="CHEBI:57540"/>
        <dbReference type="ChEBI" id="CHEBI:57945"/>
        <dbReference type="ChEBI" id="CHEBI:90866"/>
        <dbReference type="ChEBI" id="CHEBI:90867"/>
    </reaction>
    <physiologicalReaction direction="left-to-right" evidence="11">
        <dbReference type="Rhea" id="RHEA:48953"/>
    </physiologicalReaction>
</comment>
<comment type="catalytic activity">
    <reaction evidence="20">
        <text>(15S)-hydroxy-(5Z,8Z,11Z,13E)-eicosatetraenoate + NAD(+) = 15-oxo-(5Z,8Z,11Z,13E)-eicosatetraenoate + NADH + H(+)</text>
        <dbReference type="Rhea" id="RHEA:23260"/>
        <dbReference type="ChEBI" id="CHEBI:15378"/>
        <dbReference type="ChEBI" id="CHEBI:57409"/>
        <dbReference type="ChEBI" id="CHEBI:57410"/>
        <dbReference type="ChEBI" id="CHEBI:57540"/>
        <dbReference type="ChEBI" id="CHEBI:57945"/>
        <dbReference type="EC" id="1.1.1.232"/>
    </reaction>
    <physiologicalReaction direction="left-to-right" evidence="20">
        <dbReference type="Rhea" id="RHEA:23261"/>
    </physiologicalReaction>
</comment>
<evidence type="ECO:0000256" key="8">
    <source>
        <dbReference type="ARBA" id="ARBA00045705"/>
    </source>
</evidence>
<comment type="catalytic activity">
    <reaction evidence="13">
        <text>(11R)-hydroxy-(5Z,8Z,12E,14Z)-eicosatetraenoate + NAD(+) = 11-oxo-(5Z,8Z,12E,14Z)-eicosatetraenoate + NADH + H(+)</text>
        <dbReference type="Rhea" id="RHEA:48640"/>
        <dbReference type="ChEBI" id="CHEBI:15378"/>
        <dbReference type="ChEBI" id="CHEBI:57540"/>
        <dbReference type="ChEBI" id="CHEBI:57945"/>
        <dbReference type="ChEBI" id="CHEBI:78836"/>
        <dbReference type="ChEBI" id="CHEBI:90697"/>
    </reaction>
    <physiologicalReaction direction="left-to-right" evidence="13">
        <dbReference type="Rhea" id="RHEA:48641"/>
    </physiologicalReaction>
</comment>
<comment type="catalytic activity">
    <reaction evidence="21">
        <text>resolvin E1 + NAD(+) = 18-oxo-resolvin E1 + NADH + H(+)</text>
        <dbReference type="Rhea" id="RHEA:49244"/>
        <dbReference type="ChEBI" id="CHEBI:15378"/>
        <dbReference type="ChEBI" id="CHEBI:57540"/>
        <dbReference type="ChEBI" id="CHEBI:57945"/>
        <dbReference type="ChEBI" id="CHEBI:91000"/>
        <dbReference type="ChEBI" id="CHEBI:91001"/>
    </reaction>
    <physiologicalReaction direction="left-to-right" evidence="21">
        <dbReference type="Rhea" id="RHEA:49245"/>
    </physiologicalReaction>
</comment>
<evidence type="ECO:0000256" key="15">
    <source>
        <dbReference type="ARBA" id="ARBA00048393"/>
    </source>
</evidence>
<evidence type="ECO:0000256" key="12">
    <source>
        <dbReference type="ARBA" id="ARBA00048140"/>
    </source>
</evidence>
<evidence type="ECO:0000256" key="10">
    <source>
        <dbReference type="ARBA" id="ARBA00047672"/>
    </source>
</evidence>
<evidence type="ECO:0000256" key="14">
    <source>
        <dbReference type="ARBA" id="ARBA00048170"/>
    </source>
</evidence>
<evidence type="ECO:0000256" key="4">
    <source>
        <dbReference type="ARBA" id="ARBA00039060"/>
    </source>
</evidence>
<dbReference type="InterPro" id="IPR002347">
    <property type="entry name" value="SDR_fam"/>
</dbReference>
<evidence type="ECO:0000256" key="18">
    <source>
        <dbReference type="ARBA" id="ARBA00048739"/>
    </source>
</evidence>
<sequence length="417" mass="45772">MSKALDSHIIMVAIDGEIRVRVLVGITGTVKMRQTDFYLNSSVELNTTSTLANYATEAGYIYSNTMASLVLTDSSQLTSDSQHLVFSFYNPGVNVSSRVHCLAIGIKKTFESYRTFPETPESARVFGGIDGSALRRTVKVWRNALSTLLAVRCGAVLCGYRVVLELRRDAGHTAGNQHSATPHSLLLADSSLLVSVCDINQDEGEQLVKQLSAKYGKDRVIFCHCDVTDYPQYEESFQTTASTFGSIDIVINNAGIMNDRFWELEVDINLNGTIRGTLLALRFMGLDRGGNGGIVVNTGSNVCIKPYVSIPIYTATKHAIIGFTRSYGDPYHVNMTGVKVIGFCPSATNTNLVRDVKKQLLSLKYEKAWERDIANTGSQTPEHVARALLQVLHKASSGSVWLVEKGQPPREISYPTQ</sequence>
<dbReference type="InterPro" id="IPR036291">
    <property type="entry name" value="NAD(P)-bd_dom_sf"/>
</dbReference>
<comment type="catalytic activity">
    <reaction evidence="10">
        <text>resolvin D1 + NAD(+) = 8-oxoresolvin D1 + NADH + H(+)</text>
        <dbReference type="Rhea" id="RHEA:50124"/>
        <dbReference type="ChEBI" id="CHEBI:15378"/>
        <dbReference type="ChEBI" id="CHEBI:57540"/>
        <dbReference type="ChEBI" id="CHEBI:57945"/>
        <dbReference type="ChEBI" id="CHEBI:132079"/>
        <dbReference type="ChEBI" id="CHEBI:132080"/>
    </reaction>
    <physiologicalReaction direction="left-to-right" evidence="10">
        <dbReference type="Rhea" id="RHEA:50125"/>
    </physiologicalReaction>
</comment>
<dbReference type="Pfam" id="PF00106">
    <property type="entry name" value="adh_short"/>
    <property type="match status" value="1"/>
</dbReference>
<evidence type="ECO:0000256" key="13">
    <source>
        <dbReference type="ARBA" id="ARBA00048144"/>
    </source>
</evidence>
<keyword evidence="2" id="KW-0560">Oxidoreductase</keyword>
<name>A0A7R9B187_TIMSH</name>
<comment type="catalytic activity">
    <reaction evidence="17">
        <text>prostaglandin A1 + NAD(+) = 15-oxo-prostaglandin A1 + NADH + H(+)</text>
        <dbReference type="Rhea" id="RHEA:41263"/>
        <dbReference type="ChEBI" id="CHEBI:15378"/>
        <dbReference type="ChEBI" id="CHEBI:57398"/>
        <dbReference type="ChEBI" id="CHEBI:57540"/>
        <dbReference type="ChEBI" id="CHEBI:57945"/>
        <dbReference type="ChEBI" id="CHEBI:85072"/>
    </reaction>
    <physiologicalReaction direction="left-to-right" evidence="17">
        <dbReference type="Rhea" id="RHEA:41264"/>
    </physiologicalReaction>
</comment>
<comment type="catalytic activity">
    <reaction evidence="9">
        <text>prostaglandin E1 + NAD(+) = 15-oxoprostaglandin E1 + NADH + H(+)</text>
        <dbReference type="Rhea" id="RHEA:16477"/>
        <dbReference type="ChEBI" id="CHEBI:15378"/>
        <dbReference type="ChEBI" id="CHEBI:57397"/>
        <dbReference type="ChEBI" id="CHEBI:57401"/>
        <dbReference type="ChEBI" id="CHEBI:57540"/>
        <dbReference type="ChEBI" id="CHEBI:57945"/>
    </reaction>
    <physiologicalReaction direction="left-to-right" evidence="9">
        <dbReference type="Rhea" id="RHEA:16478"/>
    </physiologicalReaction>
</comment>
<dbReference type="Gene3D" id="3.40.50.720">
    <property type="entry name" value="NAD(P)-binding Rossmann-like Domain"/>
    <property type="match status" value="1"/>
</dbReference>
<dbReference type="EC" id="1.1.1.232" evidence="4"/>
<comment type="catalytic activity">
    <reaction evidence="16">
        <text>lipoxin A4 + NAD(+) = 15-oxo-(5S,6R)-dihydroxy-(7E,9E,11Z,13E)-eicosatetraenoate + NADH + H(+)</text>
        <dbReference type="Rhea" id="RHEA:41572"/>
        <dbReference type="ChEBI" id="CHEBI:15378"/>
        <dbReference type="ChEBI" id="CHEBI:57540"/>
        <dbReference type="ChEBI" id="CHEBI:57945"/>
        <dbReference type="ChEBI" id="CHEBI:67026"/>
        <dbReference type="ChEBI" id="CHEBI:78311"/>
    </reaction>
    <physiologicalReaction direction="left-to-right" evidence="16">
        <dbReference type="Rhea" id="RHEA:41573"/>
    </physiologicalReaction>
</comment>
<dbReference type="AlphaFoldDB" id="A0A7R9B187"/>
<evidence type="ECO:0000256" key="22">
    <source>
        <dbReference type="RuleBase" id="RU000363"/>
    </source>
</evidence>
<dbReference type="PROSITE" id="PS00061">
    <property type="entry name" value="ADH_SHORT"/>
    <property type="match status" value="1"/>
</dbReference>
<evidence type="ECO:0000313" key="23">
    <source>
        <dbReference type="EMBL" id="CAD7264457.1"/>
    </source>
</evidence>
<comment type="catalytic activity">
    <reaction evidence="18">
        <text>prostaglandin E2 + NAD(+) = 15-oxoprostaglandin E2 + NADH + H(+)</text>
        <dbReference type="Rhea" id="RHEA:11876"/>
        <dbReference type="ChEBI" id="CHEBI:15378"/>
        <dbReference type="ChEBI" id="CHEBI:57400"/>
        <dbReference type="ChEBI" id="CHEBI:57540"/>
        <dbReference type="ChEBI" id="CHEBI:57945"/>
        <dbReference type="ChEBI" id="CHEBI:606564"/>
        <dbReference type="EC" id="1.1.1.141"/>
    </reaction>
    <physiologicalReaction direction="left-to-right" evidence="18">
        <dbReference type="Rhea" id="RHEA:11877"/>
    </physiologicalReaction>
</comment>
<dbReference type="PANTHER" id="PTHR44229">
    <property type="entry name" value="15-HYDROXYPROSTAGLANDIN DEHYDROGENASE [NAD(+)]"/>
    <property type="match status" value="1"/>
</dbReference>
<gene>
    <name evidence="23" type="ORF">TSIB3V08_LOCUS8507</name>
</gene>
<comment type="function">
    <text evidence="8">Catalyzes the NAD-dependent dehydrogenation (oxidation) of a broad array of hydroxylated polyunsaturated fatty acids (mainly eicosanoids and docosanoids, including prostaglandins, lipoxins and resolvins), yielding their corresponding keto (oxo) metabolites. Decreases the levels of the pro-proliferative prostaglandins such as prostaglandin E2 (whose activity is increased in cancer because of an increase in the expression of cyclooxygenase 2) and generates oxo-fatty acid products that can profoundly influence cell function by abrogating pro-inflammatory cytokine expression. Converts resolvins E1, D1 and D2 to their oxo products, which represents a mode of resolvin inactivation. Resolvin E1 plays important roles during the resolution phase of acute inflammation, while resolvins D1 and D2 have a unique role in obesity-induced adipose inflammation.</text>
</comment>
<evidence type="ECO:0000256" key="11">
    <source>
        <dbReference type="ARBA" id="ARBA00048008"/>
    </source>
</evidence>
<dbReference type="EC" id="1.1.1.141" evidence="3"/>
<evidence type="ECO:0000256" key="19">
    <source>
        <dbReference type="ARBA" id="ARBA00048921"/>
    </source>
</evidence>
<comment type="catalytic activity">
    <reaction evidence="19">
        <text>resolvin D2 + NAD(+) = 16-oxoresolvin D2 + NADH + H(+)</text>
        <dbReference type="Rhea" id="RHEA:53588"/>
        <dbReference type="ChEBI" id="CHEBI:15378"/>
        <dbReference type="ChEBI" id="CHEBI:57540"/>
        <dbReference type="ChEBI" id="CHEBI:57945"/>
        <dbReference type="ChEBI" id="CHEBI:133367"/>
        <dbReference type="ChEBI" id="CHEBI:137498"/>
    </reaction>
    <physiologicalReaction direction="left-to-right" evidence="19">
        <dbReference type="Rhea" id="RHEA:53589"/>
    </physiologicalReaction>
</comment>
<proteinExistence type="inferred from homology"/>
<evidence type="ECO:0000256" key="9">
    <source>
        <dbReference type="ARBA" id="ARBA00047325"/>
    </source>
</evidence>
<comment type="catalytic activity">
    <reaction evidence="12">
        <text>15-oxo-(5S,6R)-dihydroxy-(7E,9E,11Z)-eicosatrienoate + NADH + H(+) = (5S,6R,15S)-trihydroxy-(7E,9E,11Z)-eicosatrienoate + NAD(+)</text>
        <dbReference type="Rhea" id="RHEA:41596"/>
        <dbReference type="ChEBI" id="CHEBI:15378"/>
        <dbReference type="ChEBI" id="CHEBI:57540"/>
        <dbReference type="ChEBI" id="CHEBI:57945"/>
        <dbReference type="ChEBI" id="CHEBI:78325"/>
        <dbReference type="ChEBI" id="CHEBI:78329"/>
    </reaction>
    <physiologicalReaction direction="left-to-right" evidence="12">
        <dbReference type="Rhea" id="RHEA:41597"/>
    </physiologicalReaction>
</comment>
<evidence type="ECO:0000256" key="21">
    <source>
        <dbReference type="ARBA" id="ARBA00049188"/>
    </source>
</evidence>
<comment type="catalytic activity">
    <reaction evidence="14">
        <text>resolvin D1 + NAD(+) = 17-oxoresolvin D1 + NADH + H(+)</text>
        <dbReference type="Rhea" id="RHEA:50128"/>
        <dbReference type="ChEBI" id="CHEBI:15378"/>
        <dbReference type="ChEBI" id="CHEBI:57540"/>
        <dbReference type="ChEBI" id="CHEBI:57945"/>
        <dbReference type="ChEBI" id="CHEBI:132079"/>
        <dbReference type="ChEBI" id="CHEBI:132081"/>
    </reaction>
    <physiologicalReaction direction="left-to-right" evidence="14">
        <dbReference type="Rhea" id="RHEA:50129"/>
    </physiologicalReaction>
</comment>
<dbReference type="InterPro" id="IPR020904">
    <property type="entry name" value="Sc_DH/Rdtase_CS"/>
</dbReference>
<accession>A0A7R9B187</accession>
<evidence type="ECO:0000256" key="17">
    <source>
        <dbReference type="ARBA" id="ARBA00048611"/>
    </source>
</evidence>
<evidence type="ECO:0000256" key="7">
    <source>
        <dbReference type="ARBA" id="ARBA00042026"/>
    </source>
</evidence>
<evidence type="ECO:0000256" key="1">
    <source>
        <dbReference type="ARBA" id="ARBA00006484"/>
    </source>
</evidence>
<dbReference type="GO" id="GO:0016404">
    <property type="term" value="F:15-hydroxyprostaglandin dehydrogenase (NAD+) activity"/>
    <property type="evidence" value="ECO:0007669"/>
    <property type="project" value="UniProtKB-EC"/>
</dbReference>
<dbReference type="GO" id="GO:0047034">
    <property type="term" value="F:15-hydroxyicosatetraenoate dehydrogenase activity"/>
    <property type="evidence" value="ECO:0007669"/>
    <property type="project" value="UniProtKB-EC"/>
</dbReference>
<dbReference type="GO" id="GO:0005737">
    <property type="term" value="C:cytoplasm"/>
    <property type="evidence" value="ECO:0007669"/>
    <property type="project" value="TreeGrafter"/>
</dbReference>
<evidence type="ECO:0000256" key="20">
    <source>
        <dbReference type="ARBA" id="ARBA00049151"/>
    </source>
</evidence>
<reference evidence="23" key="1">
    <citation type="submission" date="2020-11" db="EMBL/GenBank/DDBJ databases">
        <authorList>
            <person name="Tran Van P."/>
        </authorList>
    </citation>
    <scope>NUCLEOTIDE SEQUENCE</scope>
</reference>
<evidence type="ECO:0000256" key="2">
    <source>
        <dbReference type="ARBA" id="ARBA00023002"/>
    </source>
</evidence>
<dbReference type="PANTHER" id="PTHR44229:SF4">
    <property type="entry name" value="15-HYDROXYPROSTAGLANDIN DEHYDROGENASE [NAD(+)]"/>
    <property type="match status" value="1"/>
</dbReference>
<dbReference type="EMBL" id="OC004429">
    <property type="protein sequence ID" value="CAD7264457.1"/>
    <property type="molecule type" value="Genomic_DNA"/>
</dbReference>
<dbReference type="PRINTS" id="PR00080">
    <property type="entry name" value="SDRFAMILY"/>
</dbReference>
<evidence type="ECO:0000256" key="5">
    <source>
        <dbReference type="ARBA" id="ARBA00040276"/>
    </source>
</evidence>
<evidence type="ECO:0000256" key="16">
    <source>
        <dbReference type="ARBA" id="ARBA00048535"/>
    </source>
</evidence>
<evidence type="ECO:0000256" key="3">
    <source>
        <dbReference type="ARBA" id="ARBA00038968"/>
    </source>
</evidence>
<organism evidence="23">
    <name type="scientific">Timema shepardi</name>
    <name type="common">Walking stick</name>
    <dbReference type="NCBI Taxonomy" id="629360"/>
    <lineage>
        <taxon>Eukaryota</taxon>
        <taxon>Metazoa</taxon>
        <taxon>Ecdysozoa</taxon>
        <taxon>Arthropoda</taxon>
        <taxon>Hexapoda</taxon>
        <taxon>Insecta</taxon>
        <taxon>Pterygota</taxon>
        <taxon>Neoptera</taxon>
        <taxon>Polyneoptera</taxon>
        <taxon>Phasmatodea</taxon>
        <taxon>Timematodea</taxon>
        <taxon>Timematoidea</taxon>
        <taxon>Timematidae</taxon>
        <taxon>Timema</taxon>
    </lineage>
</organism>
<dbReference type="SUPFAM" id="SSF51735">
    <property type="entry name" value="NAD(P)-binding Rossmann-fold domains"/>
    <property type="match status" value="1"/>
</dbReference>
<protein>
    <recommendedName>
        <fullName evidence="5">15-hydroxyprostaglandin dehydrogenase [NAD(+)]</fullName>
        <ecNumber evidence="3">1.1.1.141</ecNumber>
        <ecNumber evidence="4">1.1.1.232</ecNumber>
    </recommendedName>
    <alternativeName>
        <fullName evidence="7">Eicosanoid/docosanoid dehydrogenase [NAD(+)]</fullName>
    </alternativeName>
    <alternativeName>
        <fullName evidence="6">Prostaglandin dehydrogenase 1</fullName>
    </alternativeName>
</protein>
<comment type="similarity">
    <text evidence="1 22">Belongs to the short-chain dehydrogenases/reductases (SDR) family.</text>
</comment>
<comment type="catalytic activity">
    <reaction evidence="15">
        <text>resolvin D2 + NAD(+) = 7-oxoresolvin D2 + NADH + H(+)</text>
        <dbReference type="Rhea" id="RHEA:53584"/>
        <dbReference type="ChEBI" id="CHEBI:15378"/>
        <dbReference type="ChEBI" id="CHEBI:57540"/>
        <dbReference type="ChEBI" id="CHEBI:57945"/>
        <dbReference type="ChEBI" id="CHEBI:133367"/>
        <dbReference type="ChEBI" id="CHEBI:137497"/>
    </reaction>
    <physiologicalReaction direction="left-to-right" evidence="15">
        <dbReference type="Rhea" id="RHEA:53585"/>
    </physiologicalReaction>
</comment>
<evidence type="ECO:0000256" key="6">
    <source>
        <dbReference type="ARBA" id="ARBA00041812"/>
    </source>
</evidence>
<dbReference type="PRINTS" id="PR00081">
    <property type="entry name" value="GDHRDH"/>
</dbReference>